<dbReference type="PROSITE" id="PS50928">
    <property type="entry name" value="ABC_TM1"/>
    <property type="match status" value="1"/>
</dbReference>
<dbReference type="InterPro" id="IPR000515">
    <property type="entry name" value="MetI-like"/>
</dbReference>
<feature type="transmembrane region" description="Helical" evidence="7">
    <location>
        <begin position="12"/>
        <end position="37"/>
    </location>
</feature>
<dbReference type="CDD" id="cd06261">
    <property type="entry name" value="TM_PBP2"/>
    <property type="match status" value="1"/>
</dbReference>
<evidence type="ECO:0000256" key="6">
    <source>
        <dbReference type="ARBA" id="ARBA00023136"/>
    </source>
</evidence>
<evidence type="ECO:0000256" key="4">
    <source>
        <dbReference type="ARBA" id="ARBA00022692"/>
    </source>
</evidence>
<comment type="similarity">
    <text evidence="7">Belongs to the binding-protein-dependent transport system permease family.</text>
</comment>
<keyword evidence="3" id="KW-1003">Cell membrane</keyword>
<name>A0A9D2TK77_9FIRM</name>
<reference evidence="9" key="1">
    <citation type="journal article" date="2021" name="PeerJ">
        <title>Extensive microbial diversity within the chicken gut microbiome revealed by metagenomics and culture.</title>
        <authorList>
            <person name="Gilroy R."/>
            <person name="Ravi A."/>
            <person name="Getino M."/>
            <person name="Pursley I."/>
            <person name="Horton D.L."/>
            <person name="Alikhan N.F."/>
            <person name="Baker D."/>
            <person name="Gharbi K."/>
            <person name="Hall N."/>
            <person name="Watson M."/>
            <person name="Adriaenssens E.M."/>
            <person name="Foster-Nyarko E."/>
            <person name="Jarju S."/>
            <person name="Secka A."/>
            <person name="Antonio M."/>
            <person name="Oren A."/>
            <person name="Chaudhuri R.R."/>
            <person name="La Ragione R."/>
            <person name="Hildebrand F."/>
            <person name="Pallen M.J."/>
        </authorList>
    </citation>
    <scope>NUCLEOTIDE SEQUENCE</scope>
    <source>
        <strain evidence="9">5933</strain>
    </source>
</reference>
<sequence length="300" mass="33780">MEMNLLTKGERAFSIFSVVVLLLVSVMALAPFVLILMSSITQEKVLLTNGYSFWPAEFSFDSYLYMWNQREQIGRSYLTSLGVTAVGTAVSLMITTMLAYPMSRRDFKYHNHLSFFVFFTMLFNGGLVASYIMWTRIFHIQNTYFALLLPNLLLSGMNVLLVRNYYQNSVPFDLIEAAEIDGASELVTFWRVMIPLSVPVNVTVGLFTGLAYWNDWTNALYYVNDPFYFGIQNFLVRMMNNIQFLSSGSAAGMVSGGTVQLPSTGIRMSLAVIGVLPILVIYPFLQKYLTKGVIMGAIKG</sequence>
<evidence type="ECO:0000256" key="2">
    <source>
        <dbReference type="ARBA" id="ARBA00022448"/>
    </source>
</evidence>
<reference evidence="9" key="2">
    <citation type="submission" date="2021-04" db="EMBL/GenBank/DDBJ databases">
        <authorList>
            <person name="Gilroy R."/>
        </authorList>
    </citation>
    <scope>NUCLEOTIDE SEQUENCE</scope>
    <source>
        <strain evidence="9">5933</strain>
    </source>
</reference>
<evidence type="ECO:0000259" key="8">
    <source>
        <dbReference type="PROSITE" id="PS50928"/>
    </source>
</evidence>
<keyword evidence="4 7" id="KW-0812">Transmembrane</keyword>
<dbReference type="GO" id="GO:0055085">
    <property type="term" value="P:transmembrane transport"/>
    <property type="evidence" value="ECO:0007669"/>
    <property type="project" value="InterPro"/>
</dbReference>
<evidence type="ECO:0000256" key="7">
    <source>
        <dbReference type="RuleBase" id="RU363032"/>
    </source>
</evidence>
<dbReference type="SUPFAM" id="SSF161098">
    <property type="entry name" value="MetI-like"/>
    <property type="match status" value="1"/>
</dbReference>
<proteinExistence type="inferred from homology"/>
<dbReference type="Gene3D" id="1.10.3720.10">
    <property type="entry name" value="MetI-like"/>
    <property type="match status" value="1"/>
</dbReference>
<keyword evidence="2 7" id="KW-0813">Transport</keyword>
<dbReference type="Pfam" id="PF00528">
    <property type="entry name" value="BPD_transp_1"/>
    <property type="match status" value="1"/>
</dbReference>
<dbReference type="AlphaFoldDB" id="A0A9D2TK77"/>
<feature type="transmembrane region" description="Helical" evidence="7">
    <location>
        <begin position="266"/>
        <end position="285"/>
    </location>
</feature>
<organism evidence="9 10">
    <name type="scientific">Candidatus Ruthenibacterium merdavium</name>
    <dbReference type="NCBI Taxonomy" id="2838752"/>
    <lineage>
        <taxon>Bacteria</taxon>
        <taxon>Bacillati</taxon>
        <taxon>Bacillota</taxon>
        <taxon>Clostridia</taxon>
        <taxon>Eubacteriales</taxon>
        <taxon>Oscillospiraceae</taxon>
        <taxon>Ruthenibacterium</taxon>
    </lineage>
</organism>
<evidence type="ECO:0000256" key="5">
    <source>
        <dbReference type="ARBA" id="ARBA00022989"/>
    </source>
</evidence>
<dbReference type="Proteomes" id="UP000823918">
    <property type="component" value="Unassembled WGS sequence"/>
</dbReference>
<protein>
    <submittedName>
        <fullName evidence="9">Carbohydrate ABC transporter permease</fullName>
    </submittedName>
</protein>
<feature type="transmembrane region" description="Helical" evidence="7">
    <location>
        <begin position="112"/>
        <end position="132"/>
    </location>
</feature>
<dbReference type="GO" id="GO:0005886">
    <property type="term" value="C:plasma membrane"/>
    <property type="evidence" value="ECO:0007669"/>
    <property type="project" value="UniProtKB-SubCell"/>
</dbReference>
<comment type="caution">
    <text evidence="9">The sequence shown here is derived from an EMBL/GenBank/DDBJ whole genome shotgun (WGS) entry which is preliminary data.</text>
</comment>
<feature type="transmembrane region" description="Helical" evidence="7">
    <location>
        <begin position="192"/>
        <end position="213"/>
    </location>
</feature>
<dbReference type="EMBL" id="DWWA01000023">
    <property type="protein sequence ID" value="HJC72116.1"/>
    <property type="molecule type" value="Genomic_DNA"/>
</dbReference>
<evidence type="ECO:0000256" key="1">
    <source>
        <dbReference type="ARBA" id="ARBA00004651"/>
    </source>
</evidence>
<feature type="transmembrane region" description="Helical" evidence="7">
    <location>
        <begin position="144"/>
        <end position="166"/>
    </location>
</feature>
<evidence type="ECO:0000313" key="9">
    <source>
        <dbReference type="EMBL" id="HJC72116.1"/>
    </source>
</evidence>
<feature type="transmembrane region" description="Helical" evidence="7">
    <location>
        <begin position="77"/>
        <end position="100"/>
    </location>
</feature>
<keyword evidence="5 7" id="KW-1133">Transmembrane helix</keyword>
<evidence type="ECO:0000313" key="10">
    <source>
        <dbReference type="Proteomes" id="UP000823918"/>
    </source>
</evidence>
<keyword evidence="6 7" id="KW-0472">Membrane</keyword>
<accession>A0A9D2TK77</accession>
<dbReference type="PANTHER" id="PTHR43744">
    <property type="entry name" value="ABC TRANSPORTER PERMEASE PROTEIN MG189-RELATED-RELATED"/>
    <property type="match status" value="1"/>
</dbReference>
<gene>
    <name evidence="9" type="ORF">H9698_04890</name>
</gene>
<dbReference type="PANTHER" id="PTHR43744:SF9">
    <property type="entry name" value="POLYGALACTURONAN_RHAMNOGALACTURONAN TRANSPORT SYSTEM PERMEASE PROTEIN YTCP"/>
    <property type="match status" value="1"/>
</dbReference>
<dbReference type="InterPro" id="IPR035906">
    <property type="entry name" value="MetI-like_sf"/>
</dbReference>
<feature type="domain" description="ABC transmembrane type-1" evidence="8">
    <location>
        <begin position="77"/>
        <end position="285"/>
    </location>
</feature>
<comment type="subcellular location">
    <subcellularLocation>
        <location evidence="1 7">Cell membrane</location>
        <topology evidence="1 7">Multi-pass membrane protein</topology>
    </subcellularLocation>
</comment>
<evidence type="ECO:0000256" key="3">
    <source>
        <dbReference type="ARBA" id="ARBA00022475"/>
    </source>
</evidence>